<sequence>MHALRCLRNISGGDNTAVTNREKNGKTRELQKSTPRIVSESFNTSVSGEPRLSSQKNLLFVPKKKKKKSTSSGQRTVRKESRGRSVINPLSSIYLQGDTQLPIVVCTRLLRRGGTSITAIRGLHVMPCRVIEPRGVDKNSGRYLTLGGWREGRGRQNKEKDCATALLTSTNLVWRTLTLLATTWRESDVSPSRRSTLPA</sequence>
<evidence type="ECO:0000256" key="1">
    <source>
        <dbReference type="SAM" id="MobiDB-lite"/>
    </source>
</evidence>
<proteinExistence type="predicted"/>
<dbReference type="EMBL" id="JADYXP020000006">
    <property type="protein sequence ID" value="KAL0121450.1"/>
    <property type="molecule type" value="Genomic_DNA"/>
</dbReference>
<keyword evidence="3" id="KW-1185">Reference proteome</keyword>
<comment type="caution">
    <text evidence="2">The sequence shown here is derived from an EMBL/GenBank/DDBJ whole genome shotgun (WGS) entry which is preliminary data.</text>
</comment>
<organism evidence="2 3">
    <name type="scientific">Cardiocondyla obscurior</name>
    <dbReference type="NCBI Taxonomy" id="286306"/>
    <lineage>
        <taxon>Eukaryota</taxon>
        <taxon>Metazoa</taxon>
        <taxon>Ecdysozoa</taxon>
        <taxon>Arthropoda</taxon>
        <taxon>Hexapoda</taxon>
        <taxon>Insecta</taxon>
        <taxon>Pterygota</taxon>
        <taxon>Neoptera</taxon>
        <taxon>Endopterygota</taxon>
        <taxon>Hymenoptera</taxon>
        <taxon>Apocrita</taxon>
        <taxon>Aculeata</taxon>
        <taxon>Formicoidea</taxon>
        <taxon>Formicidae</taxon>
        <taxon>Myrmicinae</taxon>
        <taxon>Cardiocondyla</taxon>
    </lineage>
</organism>
<name>A0AAW2G1Y0_9HYME</name>
<accession>A0AAW2G1Y0</accession>
<feature type="compositionally biased region" description="Basic and acidic residues" evidence="1">
    <location>
        <begin position="20"/>
        <end position="31"/>
    </location>
</feature>
<feature type="compositionally biased region" description="Polar residues" evidence="1">
    <location>
        <begin position="32"/>
        <end position="57"/>
    </location>
</feature>
<evidence type="ECO:0008006" key="4">
    <source>
        <dbReference type="Google" id="ProtNLM"/>
    </source>
</evidence>
<dbReference type="AlphaFoldDB" id="A0AAW2G1Y0"/>
<feature type="region of interest" description="Disordered" evidence="1">
    <location>
        <begin position="1"/>
        <end position="83"/>
    </location>
</feature>
<reference evidence="2 3" key="1">
    <citation type="submission" date="2023-03" db="EMBL/GenBank/DDBJ databases">
        <title>High recombination rates correlate with genetic variation in Cardiocondyla obscurior ants.</title>
        <authorList>
            <person name="Errbii M."/>
        </authorList>
    </citation>
    <scope>NUCLEOTIDE SEQUENCE [LARGE SCALE GENOMIC DNA]</scope>
    <source>
        <strain evidence="2">Alpha-2009</strain>
        <tissue evidence="2">Whole body</tissue>
    </source>
</reference>
<gene>
    <name evidence="2" type="ORF">PUN28_006751</name>
</gene>
<dbReference type="Proteomes" id="UP001430953">
    <property type="component" value="Unassembled WGS sequence"/>
</dbReference>
<evidence type="ECO:0000313" key="2">
    <source>
        <dbReference type="EMBL" id="KAL0121450.1"/>
    </source>
</evidence>
<evidence type="ECO:0000313" key="3">
    <source>
        <dbReference type="Proteomes" id="UP001430953"/>
    </source>
</evidence>
<protein>
    <recommendedName>
        <fullName evidence="4">Ribosomal protein S12</fullName>
    </recommendedName>
</protein>